<feature type="transmembrane region" description="Helical" evidence="1">
    <location>
        <begin position="85"/>
        <end position="100"/>
    </location>
</feature>
<keyword evidence="1" id="KW-0812">Transmembrane</keyword>
<comment type="caution">
    <text evidence="2">The sequence shown here is derived from an EMBL/GenBank/DDBJ whole genome shotgun (WGS) entry which is preliminary data.</text>
</comment>
<dbReference type="AlphaFoldDB" id="A0A6L8W556"/>
<name>A0A6L8W556_9PROT</name>
<proteinExistence type="predicted"/>
<reference evidence="2 3" key="1">
    <citation type="submission" date="2019-12" db="EMBL/GenBank/DDBJ databases">
        <title>Snethiella sp. nov. sp. isolated from sea sand.</title>
        <authorList>
            <person name="Kim J."/>
            <person name="Jeong S.E."/>
            <person name="Jung H.S."/>
            <person name="Jeon C.O."/>
        </authorList>
    </citation>
    <scope>NUCLEOTIDE SEQUENCE [LARGE SCALE GENOMIC DNA]</scope>
    <source>
        <strain evidence="2 3">DP05</strain>
    </source>
</reference>
<accession>A0A6L8W556</accession>
<dbReference type="EMBL" id="WTUW01000001">
    <property type="protein sequence ID" value="MZR29510.1"/>
    <property type="molecule type" value="Genomic_DNA"/>
</dbReference>
<keyword evidence="3" id="KW-1185">Reference proteome</keyword>
<dbReference type="RefSeq" id="WP_161313974.1">
    <property type="nucleotide sequence ID" value="NZ_WTUW01000001.1"/>
</dbReference>
<protein>
    <submittedName>
        <fullName evidence="2">Uncharacterized protein</fullName>
    </submittedName>
</protein>
<feature type="transmembrane region" description="Helical" evidence="1">
    <location>
        <begin position="12"/>
        <end position="34"/>
    </location>
</feature>
<feature type="transmembrane region" description="Helical" evidence="1">
    <location>
        <begin position="54"/>
        <end position="73"/>
    </location>
</feature>
<evidence type="ECO:0000256" key="1">
    <source>
        <dbReference type="SAM" id="Phobius"/>
    </source>
</evidence>
<keyword evidence="1" id="KW-0472">Membrane</keyword>
<gene>
    <name evidence="2" type="ORF">GQE98_02565</name>
</gene>
<feature type="transmembrane region" description="Helical" evidence="1">
    <location>
        <begin position="159"/>
        <end position="183"/>
    </location>
</feature>
<evidence type="ECO:0000313" key="2">
    <source>
        <dbReference type="EMBL" id="MZR29510.1"/>
    </source>
</evidence>
<evidence type="ECO:0000313" key="3">
    <source>
        <dbReference type="Proteomes" id="UP000476030"/>
    </source>
</evidence>
<keyword evidence="1" id="KW-1133">Transmembrane helix</keyword>
<organism evidence="2 3">
    <name type="scientific">Sneathiella litorea</name>
    <dbReference type="NCBI Taxonomy" id="2606216"/>
    <lineage>
        <taxon>Bacteria</taxon>
        <taxon>Pseudomonadati</taxon>
        <taxon>Pseudomonadota</taxon>
        <taxon>Alphaproteobacteria</taxon>
        <taxon>Sneathiellales</taxon>
        <taxon>Sneathiellaceae</taxon>
        <taxon>Sneathiella</taxon>
    </lineage>
</organism>
<dbReference type="Proteomes" id="UP000476030">
    <property type="component" value="Unassembled WGS sequence"/>
</dbReference>
<sequence length="252" mass="28683">MSIQLETKAISIAVFCTAILLIFSHFILILSTYTFGYNTEPVFDAINLDSEQNISTFFSSVILLLSTILLYIISYSSYQEKSKSSKYWLVLAFIFSFLTVDESTKIHEQVVKIYWYFFGQGLDNRLDNYVWIAVYGVIFLAISFLYWRFVTSLPRKICILIFLSAGLYVFGAAGMEFFGALYVDQSWFRGDIASFNTDYAVYDAKYFTISGIEESLEMLGIATFIYALLSYIDIRWQGLYISLGGTPSVGGS</sequence>
<feature type="transmembrane region" description="Helical" evidence="1">
    <location>
        <begin position="215"/>
        <end position="232"/>
    </location>
</feature>
<feature type="transmembrane region" description="Helical" evidence="1">
    <location>
        <begin position="129"/>
        <end position="147"/>
    </location>
</feature>